<proteinExistence type="inferred from homology"/>
<evidence type="ECO:0000256" key="1">
    <source>
        <dbReference type="ARBA" id="ARBA00008542"/>
    </source>
</evidence>
<accession>A0ABU8SN36</accession>
<keyword evidence="3" id="KW-0315">Glutamine amidotransferase</keyword>
<evidence type="ECO:0000313" key="3">
    <source>
        <dbReference type="EMBL" id="MEJ6401169.1"/>
    </source>
</evidence>
<evidence type="ECO:0000313" key="4">
    <source>
        <dbReference type="Proteomes" id="UP001370590"/>
    </source>
</evidence>
<dbReference type="InterPro" id="IPR006286">
    <property type="entry name" value="C56_PfpI-like"/>
</dbReference>
<gene>
    <name evidence="3" type="ORF">R4146_08470</name>
</gene>
<comment type="caution">
    <text evidence="3">The sequence shown here is derived from an EMBL/GenBank/DDBJ whole genome shotgun (WGS) entry which is preliminary data.</text>
</comment>
<dbReference type="CDD" id="cd03134">
    <property type="entry name" value="GATase1_PfpI_like"/>
    <property type="match status" value="1"/>
</dbReference>
<comment type="similarity">
    <text evidence="1">Belongs to the peptidase C56 family.</text>
</comment>
<protein>
    <submittedName>
        <fullName evidence="3">Type 1 glutamine amidotransferase domain-containing protein</fullName>
    </submittedName>
</protein>
<reference evidence="3 4" key="1">
    <citation type="submission" date="2023-10" db="EMBL/GenBank/DDBJ databases">
        <title>Nicoliella lavandulae sp. nov. isolated from Lavandula angustifolia flowers.</title>
        <authorList>
            <person name="Alcantara C."/>
            <person name="Zuniga M."/>
            <person name="Landete J.M."/>
            <person name="Monedero V."/>
        </authorList>
    </citation>
    <scope>NUCLEOTIDE SEQUENCE [LARGE SCALE GENOMIC DNA]</scope>
    <source>
        <strain evidence="3 4">Es01</strain>
    </source>
</reference>
<name>A0ABU8SN36_9LACO</name>
<dbReference type="NCBIfam" id="TIGR01382">
    <property type="entry name" value="PfpI"/>
    <property type="match status" value="1"/>
</dbReference>
<sequence>MSKVAAIVTSMYEDVELTSPKKALEDAGNQVDIIENEANGTIEGKHGDKQTVNKSIDDAKIEDYDALLVPGGFSPDQLRADDRYVNFAKKFLLSGKPVFAICHGPQLFIQTGLVSELTLTSYVTVMPDLYYAGGNVKDEPLVIDEKHNLITSRTPDDLDYFNKAIVDALK</sequence>
<evidence type="ECO:0000259" key="2">
    <source>
        <dbReference type="Pfam" id="PF01965"/>
    </source>
</evidence>
<dbReference type="Proteomes" id="UP001370590">
    <property type="component" value="Unassembled WGS sequence"/>
</dbReference>
<dbReference type="PROSITE" id="PS51276">
    <property type="entry name" value="PEPTIDASE_C56_PFPI"/>
    <property type="match status" value="1"/>
</dbReference>
<dbReference type="InterPro" id="IPR029062">
    <property type="entry name" value="Class_I_gatase-like"/>
</dbReference>
<dbReference type="EMBL" id="JAWMWH010000003">
    <property type="protein sequence ID" value="MEJ6401169.1"/>
    <property type="molecule type" value="Genomic_DNA"/>
</dbReference>
<dbReference type="PANTHER" id="PTHR42733:SF2">
    <property type="entry name" value="DJ-1_THIJ_PFPI FAMILY PROTEIN"/>
    <property type="match status" value="1"/>
</dbReference>
<dbReference type="Pfam" id="PF01965">
    <property type="entry name" value="DJ-1_PfpI"/>
    <property type="match status" value="1"/>
</dbReference>
<dbReference type="PANTHER" id="PTHR42733">
    <property type="entry name" value="DJ-1 PROTEIN"/>
    <property type="match status" value="1"/>
</dbReference>
<organism evidence="3 4">
    <name type="scientific">Nicoliella lavandulae</name>
    <dbReference type="NCBI Taxonomy" id="3082954"/>
    <lineage>
        <taxon>Bacteria</taxon>
        <taxon>Bacillati</taxon>
        <taxon>Bacillota</taxon>
        <taxon>Bacilli</taxon>
        <taxon>Lactobacillales</taxon>
        <taxon>Lactobacillaceae</taxon>
        <taxon>Nicoliella</taxon>
    </lineage>
</organism>
<dbReference type="PROSITE" id="PS51273">
    <property type="entry name" value="GATASE_TYPE_1"/>
    <property type="match status" value="1"/>
</dbReference>
<dbReference type="SUPFAM" id="SSF52317">
    <property type="entry name" value="Class I glutamine amidotransferase-like"/>
    <property type="match status" value="1"/>
</dbReference>
<dbReference type="InterPro" id="IPR002818">
    <property type="entry name" value="DJ-1/PfpI"/>
</dbReference>
<feature type="domain" description="DJ-1/PfpI" evidence="2">
    <location>
        <begin position="3"/>
        <end position="167"/>
    </location>
</feature>
<dbReference type="RefSeq" id="WP_339961010.1">
    <property type="nucleotide sequence ID" value="NZ_JAWMWH010000003.1"/>
</dbReference>
<dbReference type="Gene3D" id="3.40.50.880">
    <property type="match status" value="1"/>
</dbReference>
<keyword evidence="4" id="KW-1185">Reference proteome</keyword>